<keyword evidence="3" id="KW-1185">Reference proteome</keyword>
<dbReference type="Gene3D" id="1.10.10.880">
    <property type="entry name" value="Anti sigma-E protein RseA, N-terminal domain"/>
    <property type="match status" value="1"/>
</dbReference>
<feature type="domain" description="Anti sigma-E protein RseA N-terminal" evidence="1">
    <location>
        <begin position="16"/>
        <end position="102"/>
    </location>
</feature>
<protein>
    <submittedName>
        <fullName evidence="2">Sigma-E factor negative regulatory protein</fullName>
    </submittedName>
</protein>
<sequence>MKPQVQTDAGESLAQRLSALCDGEARGPELDAALQAWRDDAPQARQRWHAYAVIGDVLRSDDLCPRGADHDAAFLARFQQRLAQEPVVLARAPEARPAASRAAVRTWRRLSAPMAMAAGVMTVVGVAVMMRPGAPEATGAGTQLAQTGAGVQQVSQTSPAAPRGVAAAGPAGSDVLLRDPLLDRYLEEHRLRSRGATVALSPEDGVRQVVAPAR</sequence>
<dbReference type="InterPro" id="IPR036147">
    <property type="entry name" value="Anti-sigma_E_RseA_N_sf"/>
</dbReference>
<dbReference type="PANTHER" id="PTHR38104:SF1">
    <property type="entry name" value="ANTI-SIGMA-E FACTOR RSEA"/>
    <property type="match status" value="1"/>
</dbReference>
<evidence type="ECO:0000313" key="2">
    <source>
        <dbReference type="EMBL" id="MBQ0958376.1"/>
    </source>
</evidence>
<dbReference type="RefSeq" id="WP_210800886.1">
    <property type="nucleotide sequence ID" value="NZ_JAGQDE010000003.1"/>
</dbReference>
<dbReference type="Proteomes" id="UP000678374">
    <property type="component" value="Unassembled WGS sequence"/>
</dbReference>
<gene>
    <name evidence="2" type="ORF">KAK06_05345</name>
</gene>
<evidence type="ECO:0000313" key="3">
    <source>
        <dbReference type="Proteomes" id="UP000678374"/>
    </source>
</evidence>
<dbReference type="GO" id="GO:0016989">
    <property type="term" value="F:sigma factor antagonist activity"/>
    <property type="evidence" value="ECO:0007669"/>
    <property type="project" value="InterPro"/>
</dbReference>
<comment type="caution">
    <text evidence="2">The sequence shown here is derived from an EMBL/GenBank/DDBJ whole genome shotgun (WGS) entry which is preliminary data.</text>
</comment>
<evidence type="ECO:0000259" key="1">
    <source>
        <dbReference type="Pfam" id="PF03872"/>
    </source>
</evidence>
<dbReference type="PANTHER" id="PTHR38104">
    <property type="match status" value="1"/>
</dbReference>
<reference evidence="2" key="1">
    <citation type="submission" date="2021-04" db="EMBL/GenBank/DDBJ databases">
        <title>The genome sequence of Ideonella sp. 4Y11.</title>
        <authorList>
            <person name="Liu Y."/>
        </authorList>
    </citation>
    <scope>NUCLEOTIDE SEQUENCE</scope>
    <source>
        <strain evidence="2">4Y11</strain>
    </source>
</reference>
<dbReference type="InterPro" id="IPR005572">
    <property type="entry name" value="Anti-sigma_E_RseA_N"/>
</dbReference>
<dbReference type="SUPFAM" id="SSF89069">
    <property type="entry name" value="N-terminal, cytoplasmic domain of anti-sigmaE factor RseA"/>
    <property type="match status" value="1"/>
</dbReference>
<dbReference type="AlphaFoldDB" id="A0A941BF46"/>
<dbReference type="InterPro" id="IPR052383">
    <property type="entry name" value="Anti-sigma-E_RseA-like"/>
</dbReference>
<dbReference type="EMBL" id="JAGQDE010000003">
    <property type="protein sequence ID" value="MBQ0958376.1"/>
    <property type="molecule type" value="Genomic_DNA"/>
</dbReference>
<dbReference type="CDD" id="cd16328">
    <property type="entry name" value="RseA_N"/>
    <property type="match status" value="1"/>
</dbReference>
<proteinExistence type="predicted"/>
<name>A0A941BF46_9BURK</name>
<organism evidence="2 3">
    <name type="scientific">Ideonella aquatica</name>
    <dbReference type="NCBI Taxonomy" id="2824119"/>
    <lineage>
        <taxon>Bacteria</taxon>
        <taxon>Pseudomonadati</taxon>
        <taxon>Pseudomonadota</taxon>
        <taxon>Betaproteobacteria</taxon>
        <taxon>Burkholderiales</taxon>
        <taxon>Sphaerotilaceae</taxon>
        <taxon>Ideonella</taxon>
    </lineage>
</organism>
<dbReference type="Pfam" id="PF03872">
    <property type="entry name" value="RseA_N"/>
    <property type="match status" value="1"/>
</dbReference>
<accession>A0A941BF46</accession>